<dbReference type="Pfam" id="PF13413">
    <property type="entry name" value="HTH_25"/>
    <property type="match status" value="1"/>
</dbReference>
<dbReference type="CDD" id="cd00093">
    <property type="entry name" value="HTH_XRE"/>
    <property type="match status" value="1"/>
</dbReference>
<dbReference type="InterPro" id="IPR010982">
    <property type="entry name" value="Lambda_DNA-bd_dom_sf"/>
</dbReference>
<evidence type="ECO:0000256" key="2">
    <source>
        <dbReference type="SAM" id="Phobius"/>
    </source>
</evidence>
<evidence type="ECO:0000313" key="4">
    <source>
        <dbReference type="EMBL" id="NDV62951.1"/>
    </source>
</evidence>
<keyword evidence="2" id="KW-1133">Transmembrane helix</keyword>
<feature type="compositionally biased region" description="Basic and acidic residues" evidence="1">
    <location>
        <begin position="154"/>
        <end position="163"/>
    </location>
</feature>
<dbReference type="AlphaFoldDB" id="A0A6B2M1R6"/>
<dbReference type="Pfam" id="PF13464">
    <property type="entry name" value="RodZ_C"/>
    <property type="match status" value="1"/>
</dbReference>
<gene>
    <name evidence="4" type="ORF">G0Q06_10850</name>
</gene>
<dbReference type="GO" id="GO:0003677">
    <property type="term" value="F:DNA binding"/>
    <property type="evidence" value="ECO:0007669"/>
    <property type="project" value="InterPro"/>
</dbReference>
<evidence type="ECO:0000256" key="1">
    <source>
        <dbReference type="SAM" id="MobiDB-lite"/>
    </source>
</evidence>
<dbReference type="EMBL" id="JAAGNX010000003">
    <property type="protein sequence ID" value="NDV62951.1"/>
    <property type="molecule type" value="Genomic_DNA"/>
</dbReference>
<comment type="caution">
    <text evidence="4">The sequence shown here is derived from an EMBL/GenBank/DDBJ whole genome shotgun (WGS) entry which is preliminary data.</text>
</comment>
<accession>A0A6B2M1R6</accession>
<proteinExistence type="predicted"/>
<evidence type="ECO:0000259" key="3">
    <source>
        <dbReference type="Pfam" id="PF13464"/>
    </source>
</evidence>
<dbReference type="InterPro" id="IPR025194">
    <property type="entry name" value="RodZ-like_C"/>
</dbReference>
<feature type="transmembrane region" description="Helical" evidence="2">
    <location>
        <begin position="176"/>
        <end position="197"/>
    </location>
</feature>
<dbReference type="SUPFAM" id="SSF47413">
    <property type="entry name" value="lambda repressor-like DNA-binding domains"/>
    <property type="match status" value="1"/>
</dbReference>
<sequence length="304" mass="33512">MIGERLEEARKRKGVSVREAAEATKIRGDFLLAMEDNSFEIDLPQIYVRGFLKNYARFLKLDPVKILTDYDAHQLGRTQQEAHNLRVANEKESLGHVELKLEDEPSDGPQHPANERVVVTEAPEEDGPEPELHFSLDKDRGTGGTVQSPPPPTLEREGTRHDQESWNENKTLYMKIGIVFSGILLVSIILIVLIQLLKGDDTPEINPDLAPTQTTSLPATPTSTVTSGQDTIIVTASDNVTLIVEQTIDRKRLYSGSLNAGETLSLDKEGPVSIRFTNGSAVTIEKNGQQFRPGQPGVGRTVVE</sequence>
<name>A0A6B2M1R6_9BACT</name>
<feature type="region of interest" description="Disordered" evidence="1">
    <location>
        <begin position="120"/>
        <end position="163"/>
    </location>
</feature>
<keyword evidence="2" id="KW-0472">Membrane</keyword>
<dbReference type="PANTHER" id="PTHR34475:SF1">
    <property type="entry name" value="CYTOSKELETON PROTEIN RODZ"/>
    <property type="match status" value="1"/>
</dbReference>
<dbReference type="Gene3D" id="1.10.260.40">
    <property type="entry name" value="lambda repressor-like DNA-binding domains"/>
    <property type="match status" value="1"/>
</dbReference>
<feature type="compositionally biased region" description="Basic and acidic residues" evidence="1">
    <location>
        <begin position="130"/>
        <end position="141"/>
    </location>
</feature>
<evidence type="ECO:0000313" key="5">
    <source>
        <dbReference type="Proteomes" id="UP000478417"/>
    </source>
</evidence>
<dbReference type="InterPro" id="IPR001387">
    <property type="entry name" value="Cro/C1-type_HTH"/>
</dbReference>
<dbReference type="InterPro" id="IPR050400">
    <property type="entry name" value="Bact_Cytoskel_RodZ"/>
</dbReference>
<feature type="domain" description="Cytoskeleton protein RodZ-like C-terminal" evidence="3">
    <location>
        <begin position="248"/>
        <end position="299"/>
    </location>
</feature>
<keyword evidence="2" id="KW-0812">Transmembrane</keyword>
<dbReference type="RefSeq" id="WP_163965784.1">
    <property type="nucleotide sequence ID" value="NZ_JAAGNX010000003.1"/>
</dbReference>
<dbReference type="Proteomes" id="UP000478417">
    <property type="component" value="Unassembled WGS sequence"/>
</dbReference>
<organism evidence="4 5">
    <name type="scientific">Oceanipulchritudo coccoides</name>
    <dbReference type="NCBI Taxonomy" id="2706888"/>
    <lineage>
        <taxon>Bacteria</taxon>
        <taxon>Pseudomonadati</taxon>
        <taxon>Verrucomicrobiota</taxon>
        <taxon>Opitutia</taxon>
        <taxon>Puniceicoccales</taxon>
        <taxon>Oceanipulchritudinaceae</taxon>
        <taxon>Oceanipulchritudo</taxon>
    </lineage>
</organism>
<protein>
    <submittedName>
        <fullName evidence="4">DUF4115 domain-containing protein</fullName>
    </submittedName>
</protein>
<reference evidence="4 5" key="1">
    <citation type="submission" date="2020-02" db="EMBL/GenBank/DDBJ databases">
        <title>Albibacoteraceae fam. nov., the first described family within the subdivision 4 Verrucomicrobia.</title>
        <authorList>
            <person name="Xi F."/>
        </authorList>
    </citation>
    <scope>NUCLEOTIDE SEQUENCE [LARGE SCALE GENOMIC DNA]</scope>
    <source>
        <strain evidence="4 5">CK1056</strain>
    </source>
</reference>
<dbReference type="PANTHER" id="PTHR34475">
    <property type="match status" value="1"/>
</dbReference>
<keyword evidence="5" id="KW-1185">Reference proteome</keyword>